<evidence type="ECO:0000256" key="2">
    <source>
        <dbReference type="ARBA" id="ARBA00022771"/>
    </source>
</evidence>
<keyword evidence="3" id="KW-0862">Zinc</keyword>
<dbReference type="GO" id="GO:0016925">
    <property type="term" value="P:protein sumoylation"/>
    <property type="evidence" value="ECO:0000318"/>
    <property type="project" value="GO_Central"/>
</dbReference>
<dbReference type="AlphaFoldDB" id="A0A0Q3HA31"/>
<name>A0A0Q3HA31_BRADI</name>
<evidence type="ECO:0000256" key="5">
    <source>
        <dbReference type="SAM" id="MobiDB-lite"/>
    </source>
</evidence>
<feature type="region of interest" description="Disordered" evidence="5">
    <location>
        <begin position="487"/>
        <end position="517"/>
    </location>
</feature>
<protein>
    <recommendedName>
        <fullName evidence="6">SP-RING-type domain-containing protein</fullName>
    </recommendedName>
</protein>
<dbReference type="EMBL" id="CM000880">
    <property type="protein sequence ID" value="KQK19469.1"/>
    <property type="molecule type" value="Genomic_DNA"/>
</dbReference>
<dbReference type="OrthoDB" id="10263264at2759"/>
<dbReference type="GO" id="GO:0061665">
    <property type="term" value="F:SUMO ligase activity"/>
    <property type="evidence" value="ECO:0000318"/>
    <property type="project" value="GO_Central"/>
</dbReference>
<dbReference type="PROSITE" id="PS51044">
    <property type="entry name" value="ZF_SP_RING"/>
    <property type="match status" value="1"/>
</dbReference>
<dbReference type="KEGG" id="bdi:100822725"/>
<dbReference type="RefSeq" id="XP_003564271.1">
    <property type="nucleotide sequence ID" value="XM_003564223.4"/>
</dbReference>
<dbReference type="CDD" id="cd16650">
    <property type="entry name" value="SP-RING_PIAS-like"/>
    <property type="match status" value="1"/>
</dbReference>
<keyword evidence="1" id="KW-0479">Metal-binding</keyword>
<feature type="compositionally biased region" description="Polar residues" evidence="5">
    <location>
        <begin position="496"/>
        <end position="510"/>
    </location>
</feature>
<organism evidence="7">
    <name type="scientific">Brachypodium distachyon</name>
    <name type="common">Purple false brome</name>
    <name type="synonym">Trachynia distachya</name>
    <dbReference type="NCBI Taxonomy" id="15368"/>
    <lineage>
        <taxon>Eukaryota</taxon>
        <taxon>Viridiplantae</taxon>
        <taxon>Streptophyta</taxon>
        <taxon>Embryophyta</taxon>
        <taxon>Tracheophyta</taxon>
        <taxon>Spermatophyta</taxon>
        <taxon>Magnoliopsida</taxon>
        <taxon>Liliopsida</taxon>
        <taxon>Poales</taxon>
        <taxon>Poaceae</taxon>
        <taxon>BOP clade</taxon>
        <taxon>Pooideae</taxon>
        <taxon>Stipodae</taxon>
        <taxon>Brachypodieae</taxon>
        <taxon>Brachypodium</taxon>
    </lineage>
</organism>
<accession>A0A0Q3HA31</accession>
<feature type="compositionally biased region" description="Polar residues" evidence="5">
    <location>
        <begin position="752"/>
        <end position="771"/>
    </location>
</feature>
<sequence>MAGIAASLPPTAPAPAQQQQMQQQQQAREQLQKAVEMNAQRLRAIGERIRGHFRGGAAALPPAELSHLVYAFARGIDYALSGGDVPKMAPEVPDILRKVYQLRREPSIQSSVMVLIISCKNACKSKWFQPADYIDVLRMADELSGNFCTPVSEPPNDSTVLEIISTVMPRYYPKLKFDRLIISLEAKAGYDILMADFFIHRNLPKNEKISLIVVQKENLGVSSCITNPPHVSFLVNGKGVDKRTNVSQETGPQFPTDITKMLKFGANILQAVGYFNASYIIAVAFVNSLTSFDAPKLDDYAQPVTIDVPDSDVLEGPSKVSLKCPISFRRIKTPIKGRLCKHYQCFDYDNYMDMNLRKPNWRCPCCNTPSNFLDLRIDQKMAKVLQEMGDDIINVLLFPDGSWKVDSVHDEKSDRHAAHTVQQNGDAVETDATPSDVIDLINRDDDGDLPMRSASTSEDMKPLLNSQDLSVADYLLDLPISTSAQSEDLHVGGHNRCSTGTSTSGQNPLLSSAGGPVPSSYGTLESILPRDILQAQPVTTDTASPFQISNSTFAMQQFSQGPYPTMMQMQPRIDSLLASEVARPPVPRNVRREPVAVQALAVPSHNSSRRVQPNVSYWPPTPHTLQSSAASSNYQAHHVPNADSIITSMISGVGPLSRAPDGASFLHLQSTQQDMRRVMGLAAPPLMGTRPAAGGRGQGRGANAAYGTPFSQQHQSFDQRQLNNRMGQMITQLGGAVSQALTNYHYAPQQSQAMRSQVVSRPATPQAQPRVQSPGLASAVTTPATPLVEASDLQDLQMDPNWQPTGQMRGSLVGSAYDQALDRYLNSGGSQRTGQARPPGR</sequence>
<dbReference type="STRING" id="15368.A0A0Q3HA31"/>
<dbReference type="Gene3D" id="3.30.40.10">
    <property type="entry name" value="Zinc/RING finger domain, C3HC4 (zinc finger)"/>
    <property type="match status" value="1"/>
</dbReference>
<reference evidence="8" key="3">
    <citation type="submission" date="2018-08" db="UniProtKB">
        <authorList>
            <consortium name="EnsemblPlants"/>
        </authorList>
    </citation>
    <scope>IDENTIFICATION</scope>
    <source>
        <strain evidence="8">cv. Bd21</strain>
    </source>
</reference>
<feature type="domain" description="SP-RING-type" evidence="6">
    <location>
        <begin position="309"/>
        <end position="390"/>
    </location>
</feature>
<dbReference type="GeneID" id="100822725"/>
<gene>
    <name evidence="8" type="primary">LOC100822725</name>
    <name evidence="7" type="ORF">BRADI_1g48426v3</name>
</gene>
<evidence type="ECO:0000313" key="7">
    <source>
        <dbReference type="EMBL" id="KQK19469.1"/>
    </source>
</evidence>
<dbReference type="FunCoup" id="A0A0Q3HA31">
    <property type="interactions" value="1385"/>
</dbReference>
<feature type="region of interest" description="Disordered" evidence="5">
    <location>
        <begin position="1"/>
        <end position="31"/>
    </location>
</feature>
<dbReference type="InterPro" id="IPR013083">
    <property type="entry name" value="Znf_RING/FYVE/PHD"/>
</dbReference>
<dbReference type="InterPro" id="IPR004181">
    <property type="entry name" value="Znf_MIZ"/>
</dbReference>
<dbReference type="GO" id="GO:0000785">
    <property type="term" value="C:chromatin"/>
    <property type="evidence" value="ECO:0000318"/>
    <property type="project" value="GO_Central"/>
</dbReference>
<proteinExistence type="predicted"/>
<reference evidence="7 8" key="1">
    <citation type="journal article" date="2010" name="Nature">
        <title>Genome sequencing and analysis of the model grass Brachypodium distachyon.</title>
        <authorList>
            <consortium name="International Brachypodium Initiative"/>
        </authorList>
    </citation>
    <scope>NUCLEOTIDE SEQUENCE [LARGE SCALE GENOMIC DNA]</scope>
    <source>
        <strain evidence="7 8">Bd21</strain>
    </source>
</reference>
<feature type="region of interest" description="Disordered" evidence="5">
    <location>
        <begin position="752"/>
        <end position="780"/>
    </location>
</feature>
<reference evidence="7" key="2">
    <citation type="submission" date="2017-06" db="EMBL/GenBank/DDBJ databases">
        <title>WGS assembly of Brachypodium distachyon.</title>
        <authorList>
            <consortium name="The International Brachypodium Initiative"/>
            <person name="Lucas S."/>
            <person name="Harmon-Smith M."/>
            <person name="Lail K."/>
            <person name="Tice H."/>
            <person name="Grimwood J."/>
            <person name="Bruce D."/>
            <person name="Barry K."/>
            <person name="Shu S."/>
            <person name="Lindquist E."/>
            <person name="Wang M."/>
            <person name="Pitluck S."/>
            <person name="Vogel J.P."/>
            <person name="Garvin D.F."/>
            <person name="Mockler T.C."/>
            <person name="Schmutz J."/>
            <person name="Rokhsar D."/>
            <person name="Bevan M.W."/>
        </authorList>
    </citation>
    <scope>NUCLEOTIDE SEQUENCE</scope>
    <source>
        <strain evidence="7">Bd21</strain>
    </source>
</reference>
<evidence type="ECO:0000313" key="9">
    <source>
        <dbReference type="Proteomes" id="UP000008810"/>
    </source>
</evidence>
<feature type="region of interest" description="Disordered" evidence="5">
    <location>
        <begin position="419"/>
        <end position="460"/>
    </location>
</feature>
<evidence type="ECO:0000256" key="4">
    <source>
        <dbReference type="PROSITE-ProRule" id="PRU00452"/>
    </source>
</evidence>
<dbReference type="Proteomes" id="UP000008810">
    <property type="component" value="Chromosome 1"/>
</dbReference>
<dbReference type="EnsemblPlants" id="KQK19469">
    <property type="protein sequence ID" value="KQK19469"/>
    <property type="gene ID" value="BRADI_1g48426v3"/>
</dbReference>
<keyword evidence="2 4" id="KW-0863">Zinc-finger</keyword>
<dbReference type="PANTHER" id="PTHR10782">
    <property type="entry name" value="ZINC FINGER MIZ DOMAIN-CONTAINING PROTEIN"/>
    <property type="match status" value="1"/>
</dbReference>
<evidence type="ECO:0000256" key="3">
    <source>
        <dbReference type="ARBA" id="ARBA00022833"/>
    </source>
</evidence>
<evidence type="ECO:0000259" key="6">
    <source>
        <dbReference type="PROSITE" id="PS51044"/>
    </source>
</evidence>
<keyword evidence="9" id="KW-1185">Reference proteome</keyword>
<dbReference type="Pfam" id="PF02891">
    <property type="entry name" value="zf-MIZ"/>
    <property type="match status" value="1"/>
</dbReference>
<dbReference type="ExpressionAtlas" id="A0A0Q3HA31">
    <property type="expression patterns" value="baseline"/>
</dbReference>
<dbReference type="PANTHER" id="PTHR10782:SF4">
    <property type="entry name" value="TONALLI, ISOFORM E"/>
    <property type="match status" value="1"/>
</dbReference>
<dbReference type="GO" id="GO:0008270">
    <property type="term" value="F:zinc ion binding"/>
    <property type="evidence" value="ECO:0007669"/>
    <property type="project" value="UniProtKB-KW"/>
</dbReference>
<evidence type="ECO:0000313" key="8">
    <source>
        <dbReference type="EnsemblPlants" id="KQK19469"/>
    </source>
</evidence>
<evidence type="ECO:0000256" key="1">
    <source>
        <dbReference type="ARBA" id="ARBA00022723"/>
    </source>
</evidence>
<dbReference type="Gramene" id="KQK19469">
    <property type="protein sequence ID" value="KQK19469"/>
    <property type="gene ID" value="BRADI_1g48426v3"/>
</dbReference>